<dbReference type="InterPro" id="IPR018215">
    <property type="entry name" value="ClpP_Ser_AS"/>
</dbReference>
<dbReference type="InterPro" id="IPR029045">
    <property type="entry name" value="ClpP/crotonase-like_dom_sf"/>
</dbReference>
<dbReference type="NCBIfam" id="NF009205">
    <property type="entry name" value="PRK12553.1"/>
    <property type="match status" value="1"/>
</dbReference>
<dbReference type="EC" id="3.4.21.92" evidence="7"/>
<feature type="active site" evidence="6">
    <location>
        <position position="197"/>
    </location>
</feature>
<proteinExistence type="inferred from homology"/>
<dbReference type="PANTHER" id="PTHR10381:SF50">
    <property type="entry name" value="ATP-DEPENDENT CLP PROTEASE PROTEOLYTIC SUBUNIT 3, CHLOROPLASTIC"/>
    <property type="match status" value="1"/>
</dbReference>
<dbReference type="HAMAP" id="MF_00444">
    <property type="entry name" value="ClpP"/>
    <property type="match status" value="1"/>
</dbReference>
<keyword evidence="9" id="KW-0812">Transmembrane</keyword>
<evidence type="ECO:0000256" key="4">
    <source>
        <dbReference type="ARBA" id="ARBA00022825"/>
    </source>
</evidence>
<evidence type="ECO:0000256" key="3">
    <source>
        <dbReference type="ARBA" id="ARBA00022801"/>
    </source>
</evidence>
<dbReference type="GO" id="GO:0004252">
    <property type="term" value="F:serine-type endopeptidase activity"/>
    <property type="evidence" value="ECO:0007669"/>
    <property type="project" value="UniProtKB-EC"/>
</dbReference>
<accession>A0AAE0KZF4</accession>
<gene>
    <name evidence="10" type="ORF">CYMTET_24943</name>
</gene>
<dbReference type="CDD" id="cd07017">
    <property type="entry name" value="S14_ClpP_2"/>
    <property type="match status" value="1"/>
</dbReference>
<sequence>MATTMRTATIGKVYCAENKASTTAQFSHRQLNAQSSAFKGSSVALNSRNTRIASRNLVNSVSADLIAPTPEEAAFPWRASGAPPTGAREAMGDAMGMLLKQRIVFLGSQVDDFSADAVISQLLLLDAQDPTKDIRLFINSPGGSVTAGMGIYDAMQMCRCDVSTVCFGLAASMGAFLLAGGAKGKRYSMPNSRIMIHQPLGGASGQAVDIEIQAREIMYHKANLNRILAFHSGQPVQKVDEDTDRDRYMSPIEAKNYGLIDDIIGGESATMVVEGDVTDLNKTKQAYIAWGNDDSDDGDSSSRFTKSRIDSYDVPNAL</sequence>
<evidence type="ECO:0000256" key="2">
    <source>
        <dbReference type="ARBA" id="ARBA00022670"/>
    </source>
</evidence>
<reference evidence="10 11" key="1">
    <citation type="journal article" date="2015" name="Genome Biol. Evol.">
        <title>Comparative Genomics of a Bacterivorous Green Alga Reveals Evolutionary Causalities and Consequences of Phago-Mixotrophic Mode of Nutrition.</title>
        <authorList>
            <person name="Burns J.A."/>
            <person name="Paasch A."/>
            <person name="Narechania A."/>
            <person name="Kim E."/>
        </authorList>
    </citation>
    <scope>NUCLEOTIDE SEQUENCE [LARGE SCALE GENOMIC DNA]</scope>
    <source>
        <strain evidence="10 11">PLY_AMNH</strain>
    </source>
</reference>
<comment type="similarity">
    <text evidence="1 8">Belongs to the peptidase S14 family.</text>
</comment>
<dbReference type="PANTHER" id="PTHR10381">
    <property type="entry name" value="ATP-DEPENDENT CLP PROTEASE PROTEOLYTIC SUBUNIT"/>
    <property type="match status" value="1"/>
</dbReference>
<comment type="caution">
    <text evidence="10">The sequence shown here is derived from an EMBL/GenBank/DDBJ whole genome shotgun (WGS) entry which is preliminary data.</text>
</comment>
<dbReference type="PROSITE" id="PS00382">
    <property type="entry name" value="CLP_PROTEASE_HIS"/>
    <property type="match status" value="1"/>
</dbReference>
<dbReference type="InterPro" id="IPR001907">
    <property type="entry name" value="ClpP"/>
</dbReference>
<evidence type="ECO:0000256" key="1">
    <source>
        <dbReference type="ARBA" id="ARBA00007039"/>
    </source>
</evidence>
<evidence type="ECO:0000256" key="8">
    <source>
        <dbReference type="RuleBase" id="RU003567"/>
    </source>
</evidence>
<dbReference type="GO" id="GO:0006515">
    <property type="term" value="P:protein quality control for misfolded or incompletely synthesized proteins"/>
    <property type="evidence" value="ECO:0007669"/>
    <property type="project" value="TreeGrafter"/>
</dbReference>
<dbReference type="SUPFAM" id="SSF52096">
    <property type="entry name" value="ClpP/crotonase"/>
    <property type="match status" value="1"/>
</dbReference>
<dbReference type="AlphaFoldDB" id="A0AAE0KZF4"/>
<dbReference type="GO" id="GO:0009534">
    <property type="term" value="C:chloroplast thylakoid"/>
    <property type="evidence" value="ECO:0007669"/>
    <property type="project" value="UniProtKB-ARBA"/>
</dbReference>
<protein>
    <recommendedName>
        <fullName evidence="8">ATP-dependent Clp protease proteolytic subunit</fullName>
        <ecNumber evidence="7">3.4.21.92</ecNumber>
    </recommendedName>
</protein>
<dbReference type="GO" id="GO:0004176">
    <property type="term" value="F:ATP-dependent peptidase activity"/>
    <property type="evidence" value="ECO:0007669"/>
    <property type="project" value="InterPro"/>
</dbReference>
<dbReference type="GO" id="GO:0051117">
    <property type="term" value="F:ATPase binding"/>
    <property type="evidence" value="ECO:0007669"/>
    <property type="project" value="TreeGrafter"/>
</dbReference>
<evidence type="ECO:0000313" key="10">
    <source>
        <dbReference type="EMBL" id="KAK3266431.1"/>
    </source>
</evidence>
<dbReference type="FunFam" id="3.90.226.10:FF:000001">
    <property type="entry name" value="ATP-dependent Clp protease proteolytic subunit"/>
    <property type="match status" value="1"/>
</dbReference>
<feature type="active site" evidence="5">
    <location>
        <position position="172"/>
    </location>
</feature>
<feature type="transmembrane region" description="Helical" evidence="9">
    <location>
        <begin position="162"/>
        <end position="182"/>
    </location>
</feature>
<evidence type="ECO:0000256" key="7">
    <source>
        <dbReference type="RuleBase" id="RU000549"/>
    </source>
</evidence>
<name>A0AAE0KZF4_9CHLO</name>
<keyword evidence="11" id="KW-1185">Reference proteome</keyword>
<dbReference type="PRINTS" id="PR00127">
    <property type="entry name" value="CLPPROTEASEP"/>
</dbReference>
<evidence type="ECO:0000256" key="9">
    <source>
        <dbReference type="SAM" id="Phobius"/>
    </source>
</evidence>
<dbReference type="EMBL" id="LGRX02013095">
    <property type="protein sequence ID" value="KAK3266431.1"/>
    <property type="molecule type" value="Genomic_DNA"/>
</dbReference>
<keyword evidence="3 7" id="KW-0378">Hydrolase</keyword>
<dbReference type="InterPro" id="IPR023562">
    <property type="entry name" value="ClpP/TepA"/>
</dbReference>
<keyword evidence="9" id="KW-0472">Membrane</keyword>
<dbReference type="PROSITE" id="PS00381">
    <property type="entry name" value="CLP_PROTEASE_SER"/>
    <property type="match status" value="1"/>
</dbReference>
<dbReference type="NCBIfam" id="NF001368">
    <property type="entry name" value="PRK00277.1"/>
    <property type="match status" value="1"/>
</dbReference>
<evidence type="ECO:0000256" key="5">
    <source>
        <dbReference type="PROSITE-ProRule" id="PRU10085"/>
    </source>
</evidence>
<keyword evidence="2 7" id="KW-0645">Protease</keyword>
<dbReference type="Proteomes" id="UP001190700">
    <property type="component" value="Unassembled WGS sequence"/>
</dbReference>
<dbReference type="InterPro" id="IPR033135">
    <property type="entry name" value="ClpP_His_AS"/>
</dbReference>
<keyword evidence="4 7" id="KW-0720">Serine protease</keyword>
<evidence type="ECO:0000256" key="6">
    <source>
        <dbReference type="PROSITE-ProRule" id="PRU10086"/>
    </source>
</evidence>
<evidence type="ECO:0000313" key="11">
    <source>
        <dbReference type="Proteomes" id="UP001190700"/>
    </source>
</evidence>
<dbReference type="Pfam" id="PF00574">
    <property type="entry name" value="CLP_protease"/>
    <property type="match status" value="1"/>
</dbReference>
<keyword evidence="9" id="KW-1133">Transmembrane helix</keyword>
<dbReference type="GO" id="GO:0009840">
    <property type="term" value="C:chloroplastic endopeptidase Clp complex"/>
    <property type="evidence" value="ECO:0007669"/>
    <property type="project" value="UniProtKB-ARBA"/>
</dbReference>
<dbReference type="Gene3D" id="3.90.226.10">
    <property type="entry name" value="2-enoyl-CoA Hydratase, Chain A, domain 1"/>
    <property type="match status" value="1"/>
</dbReference>
<organism evidence="10 11">
    <name type="scientific">Cymbomonas tetramitiformis</name>
    <dbReference type="NCBI Taxonomy" id="36881"/>
    <lineage>
        <taxon>Eukaryota</taxon>
        <taxon>Viridiplantae</taxon>
        <taxon>Chlorophyta</taxon>
        <taxon>Pyramimonadophyceae</taxon>
        <taxon>Pyramimonadales</taxon>
        <taxon>Pyramimonadaceae</taxon>
        <taxon>Cymbomonas</taxon>
    </lineage>
</organism>